<evidence type="ECO:0000256" key="4">
    <source>
        <dbReference type="ARBA" id="ARBA00022643"/>
    </source>
</evidence>
<evidence type="ECO:0000256" key="2">
    <source>
        <dbReference type="ARBA" id="ARBA00012113"/>
    </source>
</evidence>
<sequence length="471" mass="51229">MSLNMFWFLPTHGDGHYLGTEEGSRPVDHGYLQQIAQAADRLGYTGVLIPTGRSCEDAWLVAASMIPVTQRLKFLVALRPSVTSPTVAARQAATLDRLSNGRALFNLVTGSDPQELAGDGVFLDHSERYEASAEFTQVWRRLLLGETVDFNGKHIHVRGAKLLFPPIQQPYPPLYFGGSSDVAQELAAEQVDLYLTWGEPPELVKEKIEQVRAKAAAHGRKIRFGIRLHVIVRETNDEAWQAAERLISHLDDETIAKAQAAFARTDSVGQQRMAALHNGKRDNLEISPNLWAGVGLVRGGAGTALVGDGPTVAARINEYAALGIDSFVLSGDPHLEEAYRVGELLFPHLDVAIPEIPQPQPLNPQGEAVANDFIPRRSRKAKEHDDGNASEEAVIARCPLVFTGGHRGGVATGLLSWLAVDAYFAFTGRSGDGVLDALRQRRTVAASGDQLLAGADWLFNWRIAGVDFGTD</sequence>
<dbReference type="AlphaFoldDB" id="A0AB38EVH7"/>
<dbReference type="GO" id="GO:0008726">
    <property type="term" value="F:alkanesulfonate monooxygenase activity"/>
    <property type="evidence" value="ECO:0007669"/>
    <property type="project" value="UniProtKB-UniRule"/>
</dbReference>
<reference evidence="9 10" key="1">
    <citation type="submission" date="2018-06" db="EMBL/GenBank/DDBJ databases">
        <authorList>
            <consortium name="Pathogen Informatics"/>
            <person name="Doyle S."/>
        </authorList>
    </citation>
    <scope>NUCLEOTIDE SEQUENCE [LARGE SCALE GENOMIC DNA]</scope>
    <source>
        <strain evidence="9 10">NCTC10279</strain>
    </source>
</reference>
<dbReference type="CDD" id="cd01094">
    <property type="entry name" value="Alkanesulfonate_monoxygenase"/>
    <property type="match status" value="1"/>
</dbReference>
<keyword evidence="4 7" id="KW-0288">FMN</keyword>
<comment type="similarity">
    <text evidence="1 7">Belongs to the SsuD family.</text>
</comment>
<dbReference type="GO" id="GO:0046306">
    <property type="term" value="P:alkanesulfonate catabolic process"/>
    <property type="evidence" value="ECO:0007669"/>
    <property type="project" value="TreeGrafter"/>
</dbReference>
<dbReference type="HAMAP" id="MF_01229">
    <property type="entry name" value="Alkanesulf_monooxygen"/>
    <property type="match status" value="1"/>
</dbReference>
<dbReference type="PANTHER" id="PTHR42847:SF4">
    <property type="entry name" value="ALKANESULFONATE MONOOXYGENASE-RELATED"/>
    <property type="match status" value="1"/>
</dbReference>
<evidence type="ECO:0000256" key="6">
    <source>
        <dbReference type="ARBA" id="ARBA00023033"/>
    </source>
</evidence>
<keyword evidence="6 7" id="KW-0503">Monooxygenase</keyword>
<comment type="subunit">
    <text evidence="7">Homotetramer.</text>
</comment>
<dbReference type="Pfam" id="PF00296">
    <property type="entry name" value="Bac_luciferase"/>
    <property type="match status" value="1"/>
</dbReference>
<dbReference type="FunFam" id="3.20.20.30:FF:000001">
    <property type="entry name" value="Alkanesulfonate monooxygenase"/>
    <property type="match status" value="1"/>
</dbReference>
<proteinExistence type="inferred from homology"/>
<dbReference type="SUPFAM" id="SSF51679">
    <property type="entry name" value="Bacterial luciferase-like"/>
    <property type="match status" value="1"/>
</dbReference>
<accession>A0AB38EVH7</accession>
<dbReference type="NCBIfam" id="TIGR03565">
    <property type="entry name" value="alk_sulf_monoox"/>
    <property type="match status" value="1"/>
</dbReference>
<dbReference type="InterPro" id="IPR019911">
    <property type="entry name" value="Alkanesulphonate_mOase_FMN-dep"/>
</dbReference>
<evidence type="ECO:0000256" key="3">
    <source>
        <dbReference type="ARBA" id="ARBA00022630"/>
    </source>
</evidence>
<dbReference type="InterPro" id="IPR011251">
    <property type="entry name" value="Luciferase-like_dom"/>
</dbReference>
<comment type="miscellaneous">
    <text evidence="7">FMNH(2) which is absolutely required for this enzymatic reaction, is provided by SsuE.</text>
</comment>
<feature type="domain" description="Luciferase-like" evidence="8">
    <location>
        <begin position="5"/>
        <end position="325"/>
    </location>
</feature>
<evidence type="ECO:0000313" key="10">
    <source>
        <dbReference type="Proteomes" id="UP000250385"/>
    </source>
</evidence>
<comment type="caution">
    <text evidence="9">The sequence shown here is derived from an EMBL/GenBank/DDBJ whole genome shotgun (WGS) entry which is preliminary data.</text>
</comment>
<evidence type="ECO:0000256" key="1">
    <source>
        <dbReference type="ARBA" id="ARBA00007044"/>
    </source>
</evidence>
<protein>
    <recommendedName>
        <fullName evidence="2 7">Alkanesulfonate monooxygenase</fullName>
        <ecNumber evidence="2 7">1.14.14.5</ecNumber>
    </recommendedName>
    <alternativeName>
        <fullName evidence="7">FMNH2-dependent aliphatic sulfonate monooxygenase</fullName>
    </alternativeName>
</protein>
<name>A0AB38EVH7_ECOLX</name>
<dbReference type="Proteomes" id="UP000250385">
    <property type="component" value="Unassembled WGS sequence"/>
</dbReference>
<dbReference type="EC" id="1.14.14.5" evidence="2 7"/>
<gene>
    <name evidence="9" type="primary">ssuD1</name>
    <name evidence="7" type="synonym">ssuD</name>
    <name evidence="9" type="ORF">NCTC10279_02221</name>
</gene>
<comment type="function">
    <text evidence="7">Catalyzes the desulfonation of aliphatic sulfonates.</text>
</comment>
<dbReference type="EMBL" id="UASG01000010">
    <property type="protein sequence ID" value="SPX29935.1"/>
    <property type="molecule type" value="Genomic_DNA"/>
</dbReference>
<keyword evidence="3 7" id="KW-0285">Flavoprotein</keyword>
<dbReference type="InterPro" id="IPR036661">
    <property type="entry name" value="Luciferase-like_sf"/>
</dbReference>
<evidence type="ECO:0000313" key="9">
    <source>
        <dbReference type="EMBL" id="SPX29935.1"/>
    </source>
</evidence>
<organism evidence="9 10">
    <name type="scientific">Escherichia coli</name>
    <dbReference type="NCBI Taxonomy" id="562"/>
    <lineage>
        <taxon>Bacteria</taxon>
        <taxon>Pseudomonadati</taxon>
        <taxon>Pseudomonadota</taxon>
        <taxon>Gammaproteobacteria</taxon>
        <taxon>Enterobacterales</taxon>
        <taxon>Enterobacteriaceae</taxon>
        <taxon>Escherichia</taxon>
    </lineage>
</organism>
<dbReference type="NCBIfam" id="NF001939">
    <property type="entry name" value="PRK00719.1"/>
    <property type="match status" value="1"/>
</dbReference>
<evidence type="ECO:0000259" key="8">
    <source>
        <dbReference type="Pfam" id="PF00296"/>
    </source>
</evidence>
<keyword evidence="5 7" id="KW-0560">Oxidoreductase</keyword>
<comment type="catalytic activity">
    <reaction evidence="7">
        <text>an alkanesulfonate + FMNH2 + O2 = an aldehyde + FMN + sulfite + H2O + 2 H(+)</text>
        <dbReference type="Rhea" id="RHEA:23064"/>
        <dbReference type="ChEBI" id="CHEBI:15377"/>
        <dbReference type="ChEBI" id="CHEBI:15378"/>
        <dbReference type="ChEBI" id="CHEBI:15379"/>
        <dbReference type="ChEBI" id="CHEBI:17359"/>
        <dbReference type="ChEBI" id="CHEBI:17478"/>
        <dbReference type="ChEBI" id="CHEBI:57618"/>
        <dbReference type="ChEBI" id="CHEBI:58210"/>
        <dbReference type="ChEBI" id="CHEBI:134249"/>
        <dbReference type="EC" id="1.14.14.5"/>
    </reaction>
</comment>
<evidence type="ECO:0000256" key="7">
    <source>
        <dbReference type="HAMAP-Rule" id="MF_01229"/>
    </source>
</evidence>
<dbReference type="InterPro" id="IPR050172">
    <property type="entry name" value="SsuD_RutA_monooxygenase"/>
</dbReference>
<evidence type="ECO:0000256" key="5">
    <source>
        <dbReference type="ARBA" id="ARBA00023002"/>
    </source>
</evidence>
<dbReference type="Gene3D" id="3.20.20.30">
    <property type="entry name" value="Luciferase-like domain"/>
    <property type="match status" value="1"/>
</dbReference>
<dbReference type="PANTHER" id="PTHR42847">
    <property type="entry name" value="ALKANESULFONATE MONOOXYGENASE"/>
    <property type="match status" value="1"/>
</dbReference>